<dbReference type="HOGENOM" id="CLU_000604_1_1_0"/>
<dbReference type="SUPFAM" id="SSF52540">
    <property type="entry name" value="P-loop containing nucleoside triphosphate hydrolases"/>
    <property type="match status" value="1"/>
</dbReference>
<dbReference type="Gene3D" id="3.40.50.300">
    <property type="entry name" value="P-loop containing nucleotide triphosphate hydrolases"/>
    <property type="match status" value="1"/>
</dbReference>
<gene>
    <name evidence="2" type="ORF">U27_01469</name>
</gene>
<reference evidence="2" key="1">
    <citation type="journal article" date="2015" name="PeerJ">
        <title>First genomic representation of candidate bacterial phylum KSB3 points to enhanced environmental sensing as a trigger of wastewater bulking.</title>
        <authorList>
            <person name="Sekiguchi Y."/>
            <person name="Ohashi A."/>
            <person name="Parks D.H."/>
            <person name="Yamauchi T."/>
            <person name="Tyson G.W."/>
            <person name="Hugenholtz P."/>
        </authorList>
    </citation>
    <scope>NUCLEOTIDE SEQUENCE [LARGE SCALE GENOMIC DNA]</scope>
</reference>
<accession>A0A081CAG3</accession>
<protein>
    <submittedName>
        <fullName evidence="2">ABC transporter related</fullName>
    </submittedName>
</protein>
<dbReference type="InterPro" id="IPR027417">
    <property type="entry name" value="P-loop_NTPase"/>
</dbReference>
<evidence type="ECO:0000313" key="2">
    <source>
        <dbReference type="EMBL" id="GAK61568.1"/>
    </source>
</evidence>
<dbReference type="Gene3D" id="2.40.50.100">
    <property type="match status" value="1"/>
</dbReference>
<dbReference type="GO" id="GO:0005524">
    <property type="term" value="F:ATP binding"/>
    <property type="evidence" value="ECO:0007669"/>
    <property type="project" value="InterPro"/>
</dbReference>
<dbReference type="EMBL" id="DF820480">
    <property type="protein sequence ID" value="GAK61568.1"/>
    <property type="molecule type" value="Genomic_DNA"/>
</dbReference>
<proteinExistence type="predicted"/>
<evidence type="ECO:0000313" key="3">
    <source>
        <dbReference type="Proteomes" id="UP000030661"/>
    </source>
</evidence>
<dbReference type="InterPro" id="IPR047641">
    <property type="entry name" value="ABC_transpr_MalK/UgpC-like"/>
</dbReference>
<organism evidence="2">
    <name type="scientific">Vecturithrix granuli</name>
    <dbReference type="NCBI Taxonomy" id="1499967"/>
    <lineage>
        <taxon>Bacteria</taxon>
        <taxon>Candidatus Moduliflexota</taxon>
        <taxon>Candidatus Vecturitrichia</taxon>
        <taxon>Candidatus Vecturitrichales</taxon>
        <taxon>Candidatus Vecturitrichaceae</taxon>
        <taxon>Candidatus Vecturithrix</taxon>
    </lineage>
</organism>
<dbReference type="InterPro" id="IPR013611">
    <property type="entry name" value="Transp-assoc_OB_typ2"/>
</dbReference>
<dbReference type="PANTHER" id="PTHR43875">
    <property type="entry name" value="MALTODEXTRIN IMPORT ATP-BINDING PROTEIN MSMX"/>
    <property type="match status" value="1"/>
</dbReference>
<dbReference type="Proteomes" id="UP000030661">
    <property type="component" value="Unassembled WGS sequence"/>
</dbReference>
<sequence length="198" mass="21856">MLQPAVLLLDEPLSNLDAALRQQMRELIKSIQAQIRMTMLFVTHDQTEALTLSHRVSVLLDGRLRQIGAPQQVFYEPVDTEVARFFGGCNFFSGRFENGRFHSDIGAFELTQLPGVNGHALTATIRPEDIVIAEQRGQGIEAIVQGVSFEGSATRLRVEIQGQSWCVLSNSPGFSIGQPVCLRFPPEKIRIFTGGSST</sequence>
<dbReference type="InterPro" id="IPR008995">
    <property type="entry name" value="Mo/tungstate-bd_C_term_dom"/>
</dbReference>
<dbReference type="InterPro" id="IPR012340">
    <property type="entry name" value="NA-bd_OB-fold"/>
</dbReference>
<dbReference type="GO" id="GO:0016887">
    <property type="term" value="F:ATP hydrolysis activity"/>
    <property type="evidence" value="ECO:0007669"/>
    <property type="project" value="InterPro"/>
</dbReference>
<dbReference type="PANTHER" id="PTHR43875:SF1">
    <property type="entry name" value="OSMOPROTECTIVE COMPOUNDS UPTAKE ATP-BINDING PROTEIN GGTA"/>
    <property type="match status" value="1"/>
</dbReference>
<name>A0A081CAG3_VECG1</name>
<dbReference type="STRING" id="1499967.U27_01469"/>
<dbReference type="Gene3D" id="2.40.50.140">
    <property type="entry name" value="Nucleic acid-binding proteins"/>
    <property type="match status" value="1"/>
</dbReference>
<dbReference type="GO" id="GO:0055052">
    <property type="term" value="C:ATP-binding cassette (ABC) transporter complex, substrate-binding subunit-containing"/>
    <property type="evidence" value="ECO:0007669"/>
    <property type="project" value="TreeGrafter"/>
</dbReference>
<dbReference type="Pfam" id="PF08402">
    <property type="entry name" value="TOBE_2"/>
    <property type="match status" value="1"/>
</dbReference>
<dbReference type="eggNOG" id="COG3842">
    <property type="taxonomic scope" value="Bacteria"/>
</dbReference>
<feature type="domain" description="Transport-associated OB type 2" evidence="1">
    <location>
        <begin position="124"/>
        <end position="192"/>
    </location>
</feature>
<dbReference type="GO" id="GO:0022857">
    <property type="term" value="F:transmembrane transporter activity"/>
    <property type="evidence" value="ECO:0007669"/>
    <property type="project" value="InterPro"/>
</dbReference>
<evidence type="ECO:0000259" key="1">
    <source>
        <dbReference type="Pfam" id="PF08402"/>
    </source>
</evidence>
<keyword evidence="3" id="KW-1185">Reference proteome</keyword>
<dbReference type="SUPFAM" id="SSF50331">
    <property type="entry name" value="MOP-like"/>
    <property type="match status" value="1"/>
</dbReference>
<dbReference type="AlphaFoldDB" id="A0A081CAG3"/>